<dbReference type="AlphaFoldDB" id="A0A0C9U534"/>
<proteinExistence type="predicted"/>
<evidence type="ECO:0000256" key="2">
    <source>
        <dbReference type="ARBA" id="ARBA00022737"/>
    </source>
</evidence>
<organism evidence="4 5">
    <name type="scientific">Sphaerobolus stellatus (strain SS14)</name>
    <dbReference type="NCBI Taxonomy" id="990650"/>
    <lineage>
        <taxon>Eukaryota</taxon>
        <taxon>Fungi</taxon>
        <taxon>Dikarya</taxon>
        <taxon>Basidiomycota</taxon>
        <taxon>Agaricomycotina</taxon>
        <taxon>Agaricomycetes</taxon>
        <taxon>Phallomycetidae</taxon>
        <taxon>Geastrales</taxon>
        <taxon>Sphaerobolaceae</taxon>
        <taxon>Sphaerobolus</taxon>
    </lineage>
</organism>
<dbReference type="PANTHER" id="PTHR44019">
    <property type="entry name" value="WD REPEAT-CONTAINING PROTEIN 55"/>
    <property type="match status" value="1"/>
</dbReference>
<dbReference type="PROSITE" id="PS50082">
    <property type="entry name" value="WD_REPEATS_2"/>
    <property type="match status" value="1"/>
</dbReference>
<dbReference type="Gene3D" id="2.130.10.10">
    <property type="entry name" value="YVTN repeat-like/Quinoprotein amine dehydrogenase"/>
    <property type="match status" value="1"/>
</dbReference>
<dbReference type="InterPro" id="IPR050505">
    <property type="entry name" value="WDR55/POC1"/>
</dbReference>
<feature type="repeat" description="WD" evidence="3">
    <location>
        <begin position="26"/>
        <end position="67"/>
    </location>
</feature>
<name>A0A0C9U534_SPHS4</name>
<dbReference type="InterPro" id="IPR001680">
    <property type="entry name" value="WD40_rpt"/>
</dbReference>
<keyword evidence="2" id="KW-0677">Repeat</keyword>
<dbReference type="HOGENOM" id="CLU_131288_0_0_1"/>
<dbReference type="PANTHER" id="PTHR44019:SF8">
    <property type="entry name" value="POC1 CENTRIOLAR PROTEIN HOMOLOG"/>
    <property type="match status" value="1"/>
</dbReference>
<evidence type="ECO:0000256" key="1">
    <source>
        <dbReference type="ARBA" id="ARBA00022574"/>
    </source>
</evidence>
<dbReference type="EMBL" id="KN837163">
    <property type="protein sequence ID" value="KIJ38083.1"/>
    <property type="molecule type" value="Genomic_DNA"/>
</dbReference>
<sequence length="208" mass="23428">MPQVNSLTTALLETNAFQHFTLQHNLKAHTKGILCLRFSPDGLLLGSGDHDGSVYIWNVHTGKLLQSLQYTVGGPVTDMVWATNPQDQVALFLGYADGCIRVCSFSSHPTNPLEILWEIQAHDTQIEMIAYDPFFRRLSTVGNGEIRLWSISQTCKFFINLYAFPSLFELGELESIRVEKAQQFIAKSVHFFSEGRCLLVGYLESHCL</sequence>
<keyword evidence="1 3" id="KW-0853">WD repeat</keyword>
<reference evidence="4 5" key="1">
    <citation type="submission" date="2014-06" db="EMBL/GenBank/DDBJ databases">
        <title>Evolutionary Origins and Diversification of the Mycorrhizal Mutualists.</title>
        <authorList>
            <consortium name="DOE Joint Genome Institute"/>
            <consortium name="Mycorrhizal Genomics Consortium"/>
            <person name="Kohler A."/>
            <person name="Kuo A."/>
            <person name="Nagy L.G."/>
            <person name="Floudas D."/>
            <person name="Copeland A."/>
            <person name="Barry K.W."/>
            <person name="Cichocki N."/>
            <person name="Veneault-Fourrey C."/>
            <person name="LaButti K."/>
            <person name="Lindquist E.A."/>
            <person name="Lipzen A."/>
            <person name="Lundell T."/>
            <person name="Morin E."/>
            <person name="Murat C."/>
            <person name="Riley R."/>
            <person name="Ohm R."/>
            <person name="Sun H."/>
            <person name="Tunlid A."/>
            <person name="Henrissat B."/>
            <person name="Grigoriev I.V."/>
            <person name="Hibbett D.S."/>
            <person name="Martin F."/>
        </authorList>
    </citation>
    <scope>NUCLEOTIDE SEQUENCE [LARGE SCALE GENOMIC DNA]</scope>
    <source>
        <strain evidence="4 5">SS14</strain>
    </source>
</reference>
<dbReference type="Proteomes" id="UP000054279">
    <property type="component" value="Unassembled WGS sequence"/>
</dbReference>
<gene>
    <name evidence="4" type="ORF">M422DRAFT_177058</name>
</gene>
<evidence type="ECO:0008006" key="6">
    <source>
        <dbReference type="Google" id="ProtNLM"/>
    </source>
</evidence>
<protein>
    <recommendedName>
        <fullName evidence="6">Anaphase-promoting complex subunit 4 WD40 domain-containing protein</fullName>
    </recommendedName>
</protein>
<dbReference type="Pfam" id="PF00400">
    <property type="entry name" value="WD40"/>
    <property type="match status" value="1"/>
</dbReference>
<evidence type="ECO:0000313" key="5">
    <source>
        <dbReference type="Proteomes" id="UP000054279"/>
    </source>
</evidence>
<dbReference type="InterPro" id="IPR036322">
    <property type="entry name" value="WD40_repeat_dom_sf"/>
</dbReference>
<dbReference type="PROSITE" id="PS00678">
    <property type="entry name" value="WD_REPEATS_1"/>
    <property type="match status" value="1"/>
</dbReference>
<dbReference type="InterPro" id="IPR019775">
    <property type="entry name" value="WD40_repeat_CS"/>
</dbReference>
<dbReference type="PROSITE" id="PS50294">
    <property type="entry name" value="WD_REPEATS_REGION"/>
    <property type="match status" value="1"/>
</dbReference>
<dbReference type="InterPro" id="IPR015943">
    <property type="entry name" value="WD40/YVTN_repeat-like_dom_sf"/>
</dbReference>
<accession>A0A0C9U534</accession>
<keyword evidence="5" id="KW-1185">Reference proteome</keyword>
<dbReference type="SUPFAM" id="SSF50978">
    <property type="entry name" value="WD40 repeat-like"/>
    <property type="match status" value="1"/>
</dbReference>
<evidence type="ECO:0000256" key="3">
    <source>
        <dbReference type="PROSITE-ProRule" id="PRU00221"/>
    </source>
</evidence>
<dbReference type="SMART" id="SM00320">
    <property type="entry name" value="WD40"/>
    <property type="match status" value="3"/>
</dbReference>
<dbReference type="OrthoDB" id="3238562at2759"/>
<evidence type="ECO:0000313" key="4">
    <source>
        <dbReference type="EMBL" id="KIJ38083.1"/>
    </source>
</evidence>